<dbReference type="SUPFAM" id="SSF48403">
    <property type="entry name" value="Ankyrin repeat"/>
    <property type="match status" value="1"/>
</dbReference>
<dbReference type="InterPro" id="IPR036770">
    <property type="entry name" value="Ankyrin_rpt-contain_sf"/>
</dbReference>
<sequence>MGSTIFDWLNTCFHQPRFGVNANKEMSNNNNLPKIRADPPPWITLSITYWRLRLPMETKCLGCGCQFRFLESNPKFDVDKRHFLGWTALHVAAVNGRVDMIRLLLESGADLNAGDDYVNVYRTASEKGLHTLDGELISYDRKTAIGFSWKKYIPAISQFFPVMLHRESEFSESLRAQENYLGFTALHYAVLVECTDCVKLLLAKGANPNIEASGHTPVALAKDAEMKTLLESEVEKVSIFVEKRVTRIFKVAKLIGAPPGYVGHDAGGQLTKQLRAFPNAVVLFDEVDKAHPDVLTVLLQLFDEVSTIVNCPWYHAIQLEMPQKMDVRIFFSHLL</sequence>
<dbReference type="PROSITE" id="PS50088">
    <property type="entry name" value="ANK_REPEAT"/>
    <property type="match status" value="2"/>
</dbReference>
<dbReference type="SMART" id="SM00248">
    <property type="entry name" value="ANK"/>
    <property type="match status" value="2"/>
</dbReference>
<dbReference type="GO" id="GO:0005739">
    <property type="term" value="C:mitochondrion"/>
    <property type="evidence" value="ECO:0007669"/>
    <property type="project" value="TreeGrafter"/>
</dbReference>
<evidence type="ECO:0000313" key="5">
    <source>
        <dbReference type="EMBL" id="CAB0019280.1"/>
    </source>
</evidence>
<dbReference type="InterPro" id="IPR003959">
    <property type="entry name" value="ATPase_AAA_core"/>
</dbReference>
<dbReference type="PANTHER" id="PTHR11638:SF93">
    <property type="entry name" value="MITOCHONDRIAL DISAGGREGASE"/>
    <property type="match status" value="1"/>
</dbReference>
<dbReference type="OrthoDB" id="47330at2759"/>
<dbReference type="GO" id="GO:0016887">
    <property type="term" value="F:ATP hydrolysis activity"/>
    <property type="evidence" value="ECO:0007669"/>
    <property type="project" value="InterPro"/>
</dbReference>
<evidence type="ECO:0000313" key="6">
    <source>
        <dbReference type="Proteomes" id="UP000479000"/>
    </source>
</evidence>
<dbReference type="InterPro" id="IPR002110">
    <property type="entry name" value="Ankyrin_rpt"/>
</dbReference>
<dbReference type="PROSITE" id="PS50297">
    <property type="entry name" value="ANK_REP_REGION"/>
    <property type="match status" value="2"/>
</dbReference>
<dbReference type="InterPro" id="IPR027417">
    <property type="entry name" value="P-loop_NTPase"/>
</dbReference>
<dbReference type="PRINTS" id="PR00300">
    <property type="entry name" value="CLPPROTEASEA"/>
</dbReference>
<evidence type="ECO:0000256" key="1">
    <source>
        <dbReference type="ARBA" id="ARBA00022741"/>
    </source>
</evidence>
<dbReference type="Pfam" id="PF00023">
    <property type="entry name" value="Ank"/>
    <property type="match status" value="2"/>
</dbReference>
<dbReference type="InterPro" id="IPR001270">
    <property type="entry name" value="ClpA/B"/>
</dbReference>
<dbReference type="AlphaFoldDB" id="A0A6H5HRR7"/>
<keyword evidence="1" id="KW-0547">Nucleotide-binding</keyword>
<feature type="domain" description="ATPase AAA-type core" evidence="4">
    <location>
        <begin position="232"/>
        <end position="304"/>
    </location>
</feature>
<keyword evidence="2" id="KW-0067">ATP-binding</keyword>
<evidence type="ECO:0000256" key="3">
    <source>
        <dbReference type="PROSITE-ProRule" id="PRU00023"/>
    </source>
</evidence>
<gene>
    <name evidence="5" type="ORF">NTEN_LOCUS22992</name>
</gene>
<keyword evidence="6" id="KW-1185">Reference proteome</keyword>
<name>A0A6H5HRR7_9HEMI</name>
<dbReference type="Pfam" id="PF07724">
    <property type="entry name" value="AAA_2"/>
    <property type="match status" value="1"/>
</dbReference>
<dbReference type="EMBL" id="CADCXU010033925">
    <property type="protein sequence ID" value="CAB0019280.1"/>
    <property type="molecule type" value="Genomic_DNA"/>
</dbReference>
<reference evidence="5 6" key="1">
    <citation type="submission" date="2020-02" db="EMBL/GenBank/DDBJ databases">
        <authorList>
            <person name="Ferguson B K."/>
        </authorList>
    </citation>
    <scope>NUCLEOTIDE SEQUENCE [LARGE SCALE GENOMIC DNA]</scope>
</reference>
<dbReference type="GO" id="GO:0034605">
    <property type="term" value="P:cellular response to heat"/>
    <property type="evidence" value="ECO:0007669"/>
    <property type="project" value="TreeGrafter"/>
</dbReference>
<feature type="repeat" description="ANK" evidence="3">
    <location>
        <begin position="181"/>
        <end position="213"/>
    </location>
</feature>
<dbReference type="PRINTS" id="PR01415">
    <property type="entry name" value="ANKYRIN"/>
</dbReference>
<dbReference type="Gene3D" id="3.40.50.300">
    <property type="entry name" value="P-loop containing nucleotide triphosphate hydrolases"/>
    <property type="match status" value="1"/>
</dbReference>
<proteinExistence type="predicted"/>
<dbReference type="SUPFAM" id="SSF52540">
    <property type="entry name" value="P-loop containing nucleoside triphosphate hydrolases"/>
    <property type="match status" value="1"/>
</dbReference>
<dbReference type="GO" id="GO:0005524">
    <property type="term" value="F:ATP binding"/>
    <property type="evidence" value="ECO:0007669"/>
    <property type="project" value="UniProtKB-KW"/>
</dbReference>
<evidence type="ECO:0000256" key="2">
    <source>
        <dbReference type="ARBA" id="ARBA00022840"/>
    </source>
</evidence>
<dbReference type="PANTHER" id="PTHR11638">
    <property type="entry name" value="ATP-DEPENDENT CLP PROTEASE"/>
    <property type="match status" value="1"/>
</dbReference>
<feature type="repeat" description="ANK" evidence="3">
    <location>
        <begin position="84"/>
        <end position="116"/>
    </location>
</feature>
<protein>
    <recommendedName>
        <fullName evidence="4">ATPase AAA-type core domain-containing protein</fullName>
    </recommendedName>
</protein>
<dbReference type="InterPro" id="IPR050130">
    <property type="entry name" value="ClpA_ClpB"/>
</dbReference>
<organism evidence="5 6">
    <name type="scientific">Nesidiocoris tenuis</name>
    <dbReference type="NCBI Taxonomy" id="355587"/>
    <lineage>
        <taxon>Eukaryota</taxon>
        <taxon>Metazoa</taxon>
        <taxon>Ecdysozoa</taxon>
        <taxon>Arthropoda</taxon>
        <taxon>Hexapoda</taxon>
        <taxon>Insecta</taxon>
        <taxon>Pterygota</taxon>
        <taxon>Neoptera</taxon>
        <taxon>Paraneoptera</taxon>
        <taxon>Hemiptera</taxon>
        <taxon>Heteroptera</taxon>
        <taxon>Panheteroptera</taxon>
        <taxon>Cimicomorpha</taxon>
        <taxon>Miridae</taxon>
        <taxon>Dicyphina</taxon>
        <taxon>Nesidiocoris</taxon>
    </lineage>
</organism>
<accession>A0A6H5HRR7</accession>
<dbReference type="Proteomes" id="UP000479000">
    <property type="component" value="Unassembled WGS sequence"/>
</dbReference>
<keyword evidence="3" id="KW-0040">ANK repeat</keyword>
<evidence type="ECO:0000259" key="4">
    <source>
        <dbReference type="Pfam" id="PF07724"/>
    </source>
</evidence>
<dbReference type="Gene3D" id="1.25.40.20">
    <property type="entry name" value="Ankyrin repeat-containing domain"/>
    <property type="match status" value="2"/>
</dbReference>